<dbReference type="EMBL" id="LR797120">
    <property type="protein sequence ID" value="CAB4188115.1"/>
    <property type="molecule type" value="Genomic_DNA"/>
</dbReference>
<name>A0A6J5R5V4_9CAUD</name>
<reference evidence="1" key="1">
    <citation type="submission" date="2020-05" db="EMBL/GenBank/DDBJ databases">
        <authorList>
            <person name="Chiriac C."/>
            <person name="Salcher M."/>
            <person name="Ghai R."/>
            <person name="Kavagutti S V."/>
        </authorList>
    </citation>
    <scope>NUCLEOTIDE SEQUENCE</scope>
</reference>
<evidence type="ECO:0000313" key="1">
    <source>
        <dbReference type="EMBL" id="CAB4188115.1"/>
    </source>
</evidence>
<proteinExistence type="predicted"/>
<gene>
    <name evidence="1" type="ORF">UFOVP1165_8</name>
</gene>
<sequence length="106" mass="12239">MTPQQREAIRQSKILRAEPDPTGLAEDVRKISCRFKIAYRCQHRTTHLEYDPTGEVKLPAPSCNACHNYLDAAFQRDIQSEEAHVRIKLAVLATYEYLMEFDKCPT</sequence>
<organism evidence="1">
    <name type="scientific">uncultured Caudovirales phage</name>
    <dbReference type="NCBI Taxonomy" id="2100421"/>
    <lineage>
        <taxon>Viruses</taxon>
        <taxon>Duplodnaviria</taxon>
        <taxon>Heunggongvirae</taxon>
        <taxon>Uroviricota</taxon>
        <taxon>Caudoviricetes</taxon>
        <taxon>Peduoviridae</taxon>
        <taxon>Maltschvirus</taxon>
        <taxon>Maltschvirus maltsch</taxon>
    </lineage>
</organism>
<accession>A0A6J5R5V4</accession>
<protein>
    <submittedName>
        <fullName evidence="1">Uncharacterized protein</fullName>
    </submittedName>
</protein>